<gene>
    <name evidence="2" type="ORF">Fcan01_22746</name>
</gene>
<accession>A0A226DCA6</accession>
<keyword evidence="1" id="KW-0812">Transmembrane</keyword>
<dbReference type="AlphaFoldDB" id="A0A226DCA6"/>
<keyword evidence="3" id="KW-1185">Reference proteome</keyword>
<keyword evidence="1" id="KW-1133">Transmembrane helix</keyword>
<feature type="transmembrane region" description="Helical" evidence="1">
    <location>
        <begin position="6"/>
        <end position="30"/>
    </location>
</feature>
<protein>
    <submittedName>
        <fullName evidence="2">Uncharacterized protein</fullName>
    </submittedName>
</protein>
<proteinExistence type="predicted"/>
<organism evidence="2 3">
    <name type="scientific">Folsomia candida</name>
    <name type="common">Springtail</name>
    <dbReference type="NCBI Taxonomy" id="158441"/>
    <lineage>
        <taxon>Eukaryota</taxon>
        <taxon>Metazoa</taxon>
        <taxon>Ecdysozoa</taxon>
        <taxon>Arthropoda</taxon>
        <taxon>Hexapoda</taxon>
        <taxon>Collembola</taxon>
        <taxon>Entomobryomorpha</taxon>
        <taxon>Isotomoidea</taxon>
        <taxon>Isotomidae</taxon>
        <taxon>Proisotominae</taxon>
        <taxon>Folsomia</taxon>
    </lineage>
</organism>
<dbReference type="Proteomes" id="UP000198287">
    <property type="component" value="Unassembled WGS sequence"/>
</dbReference>
<evidence type="ECO:0000313" key="2">
    <source>
        <dbReference type="EMBL" id="OXA42357.1"/>
    </source>
</evidence>
<feature type="transmembrane region" description="Helical" evidence="1">
    <location>
        <begin position="42"/>
        <end position="63"/>
    </location>
</feature>
<comment type="caution">
    <text evidence="2">The sequence shown here is derived from an EMBL/GenBank/DDBJ whole genome shotgun (WGS) entry which is preliminary data.</text>
</comment>
<keyword evidence="1" id="KW-0472">Membrane</keyword>
<sequence>MLNTSAAGHLATMIFVLMAVGLQLSARLNFATIRLLDYGMNPLYYAIFPWFALLTMLALKVVLHVAAGVNTKSDEFLVLWKHGTAQRYGKKNNYILRILKAMPAIRIYAGLHDTHCFKLDKTVIRTFVSSIIDWTITLLMTFHVDEFYTA</sequence>
<evidence type="ECO:0000256" key="1">
    <source>
        <dbReference type="SAM" id="Phobius"/>
    </source>
</evidence>
<reference evidence="2 3" key="1">
    <citation type="submission" date="2015-12" db="EMBL/GenBank/DDBJ databases">
        <title>The genome of Folsomia candida.</title>
        <authorList>
            <person name="Faddeeva A."/>
            <person name="Derks M.F."/>
            <person name="Anvar Y."/>
            <person name="Smit S."/>
            <person name="Van Straalen N."/>
            <person name="Roelofs D."/>
        </authorList>
    </citation>
    <scope>NUCLEOTIDE SEQUENCE [LARGE SCALE GENOMIC DNA]</scope>
    <source>
        <strain evidence="2 3">VU population</strain>
        <tissue evidence="2">Whole body</tissue>
    </source>
</reference>
<name>A0A226DCA6_FOLCA</name>
<dbReference type="EMBL" id="LNIX01000026">
    <property type="protein sequence ID" value="OXA42357.1"/>
    <property type="molecule type" value="Genomic_DNA"/>
</dbReference>
<evidence type="ECO:0000313" key="3">
    <source>
        <dbReference type="Proteomes" id="UP000198287"/>
    </source>
</evidence>